<gene>
    <name evidence="1" type="ORF">PBRASI_LOCUS10329</name>
</gene>
<accession>A0A9N9DY15</accession>
<dbReference type="EMBL" id="CAJVPI010002976">
    <property type="protein sequence ID" value="CAG8652326.1"/>
    <property type="molecule type" value="Genomic_DNA"/>
</dbReference>
<organism evidence="1 2">
    <name type="scientific">Paraglomus brasilianum</name>
    <dbReference type="NCBI Taxonomy" id="144538"/>
    <lineage>
        <taxon>Eukaryota</taxon>
        <taxon>Fungi</taxon>
        <taxon>Fungi incertae sedis</taxon>
        <taxon>Mucoromycota</taxon>
        <taxon>Glomeromycotina</taxon>
        <taxon>Glomeromycetes</taxon>
        <taxon>Paraglomerales</taxon>
        <taxon>Paraglomeraceae</taxon>
        <taxon>Paraglomus</taxon>
    </lineage>
</organism>
<reference evidence="1" key="1">
    <citation type="submission" date="2021-06" db="EMBL/GenBank/DDBJ databases">
        <authorList>
            <person name="Kallberg Y."/>
            <person name="Tangrot J."/>
            <person name="Rosling A."/>
        </authorList>
    </citation>
    <scope>NUCLEOTIDE SEQUENCE</scope>
    <source>
        <strain evidence="1">BR232B</strain>
    </source>
</reference>
<keyword evidence="2" id="KW-1185">Reference proteome</keyword>
<feature type="non-terminal residue" evidence="1">
    <location>
        <position position="55"/>
    </location>
</feature>
<proteinExistence type="predicted"/>
<sequence>MNCPCYDCETKKEIQAEIKAEREKIIAEYEKEQKTDKEQCPECKKWFKELDEEAG</sequence>
<evidence type="ECO:0000313" key="1">
    <source>
        <dbReference type="EMBL" id="CAG8652326.1"/>
    </source>
</evidence>
<protein>
    <submittedName>
        <fullName evidence="1">9581_t:CDS:1</fullName>
    </submittedName>
</protein>
<comment type="caution">
    <text evidence="1">The sequence shown here is derived from an EMBL/GenBank/DDBJ whole genome shotgun (WGS) entry which is preliminary data.</text>
</comment>
<dbReference type="Proteomes" id="UP000789739">
    <property type="component" value="Unassembled WGS sequence"/>
</dbReference>
<dbReference type="AlphaFoldDB" id="A0A9N9DY15"/>
<name>A0A9N9DY15_9GLOM</name>
<evidence type="ECO:0000313" key="2">
    <source>
        <dbReference type="Proteomes" id="UP000789739"/>
    </source>
</evidence>